<name>A0A5J5NVW0_GOSBA</name>
<keyword evidence="2" id="KW-1185">Reference proteome</keyword>
<evidence type="ECO:0000313" key="1">
    <source>
        <dbReference type="EMBL" id="KAB1998356.1"/>
    </source>
</evidence>
<evidence type="ECO:0000313" key="2">
    <source>
        <dbReference type="Proteomes" id="UP000327439"/>
    </source>
</evidence>
<reference evidence="2" key="1">
    <citation type="journal article" date="2020" name="Nat. Genet.">
        <title>Genomic diversifications of five Gossypium allopolyploid species and their impact on cotton improvement.</title>
        <authorList>
            <person name="Chen Z.J."/>
            <person name="Sreedasyam A."/>
            <person name="Ando A."/>
            <person name="Song Q."/>
            <person name="De Santiago L.M."/>
            <person name="Hulse-Kemp A.M."/>
            <person name="Ding M."/>
            <person name="Ye W."/>
            <person name="Kirkbride R.C."/>
            <person name="Jenkins J."/>
            <person name="Plott C."/>
            <person name="Lovell J."/>
            <person name="Lin Y.M."/>
            <person name="Vaughn R."/>
            <person name="Liu B."/>
            <person name="Simpson S."/>
            <person name="Scheffler B.E."/>
            <person name="Wen L."/>
            <person name="Saski C.A."/>
            <person name="Grover C.E."/>
            <person name="Hu G."/>
            <person name="Conover J.L."/>
            <person name="Carlson J.W."/>
            <person name="Shu S."/>
            <person name="Boston L.B."/>
            <person name="Williams M."/>
            <person name="Peterson D.G."/>
            <person name="McGee K."/>
            <person name="Jones D.C."/>
            <person name="Wendel J.F."/>
            <person name="Stelly D.M."/>
            <person name="Grimwood J."/>
            <person name="Schmutz J."/>
        </authorList>
    </citation>
    <scope>NUCLEOTIDE SEQUENCE [LARGE SCALE GENOMIC DNA]</scope>
    <source>
        <strain evidence="2">cv. 3-79</strain>
    </source>
</reference>
<gene>
    <name evidence="1" type="ORF">ES319_D12G083000v1</name>
</gene>
<organism evidence="1 2">
    <name type="scientific">Gossypium barbadense</name>
    <name type="common">Sea Island cotton</name>
    <name type="synonym">Hibiscus barbadensis</name>
    <dbReference type="NCBI Taxonomy" id="3634"/>
    <lineage>
        <taxon>Eukaryota</taxon>
        <taxon>Viridiplantae</taxon>
        <taxon>Streptophyta</taxon>
        <taxon>Embryophyta</taxon>
        <taxon>Tracheophyta</taxon>
        <taxon>Spermatophyta</taxon>
        <taxon>Magnoliopsida</taxon>
        <taxon>eudicotyledons</taxon>
        <taxon>Gunneridae</taxon>
        <taxon>Pentapetalae</taxon>
        <taxon>rosids</taxon>
        <taxon>malvids</taxon>
        <taxon>Malvales</taxon>
        <taxon>Malvaceae</taxon>
        <taxon>Malvoideae</taxon>
        <taxon>Gossypium</taxon>
    </lineage>
</organism>
<protein>
    <submittedName>
        <fullName evidence="1">Uncharacterized protein</fullName>
    </submittedName>
</protein>
<dbReference type="OrthoDB" id="10559686at2759"/>
<dbReference type="AlphaFoldDB" id="A0A5J5NVW0"/>
<accession>A0A5J5NVW0</accession>
<dbReference type="EMBL" id="CM018226">
    <property type="protein sequence ID" value="KAB1998356.1"/>
    <property type="molecule type" value="Genomic_DNA"/>
</dbReference>
<sequence>MSLLYSYFLWVLPEGANRINSWFKERKLVRNRKQTNLRTQNPKSLIPKLFLIPQRCWKNRISLVIFSSTSIPLEIVELSNSHSSVDVLYLNLSSEGLKEDLAYQTLTMKLGGRML</sequence>
<dbReference type="Proteomes" id="UP000327439">
    <property type="component" value="Chromosome D12"/>
</dbReference>
<proteinExistence type="predicted"/>